<reference evidence="3" key="1">
    <citation type="submission" date="2015-09" db="EMBL/GenBank/DDBJ databases">
        <authorList>
            <consortium name="Pathogen Informatics"/>
        </authorList>
    </citation>
    <scope>NUCLEOTIDE SEQUENCE</scope>
    <source>
        <strain evidence="3">2789STDY5834896</strain>
    </source>
</reference>
<dbReference type="PANTHER" id="PTHR46797:SF1">
    <property type="entry name" value="METHYLPHOSPHONATE SYNTHASE"/>
    <property type="match status" value="1"/>
</dbReference>
<dbReference type="EMBL" id="FMHG01000001">
    <property type="protein sequence ID" value="SCJ51378.1"/>
    <property type="molecule type" value="Genomic_DNA"/>
</dbReference>
<feature type="domain" description="HTH cro/C1-type" evidence="2">
    <location>
        <begin position="14"/>
        <end position="68"/>
    </location>
</feature>
<evidence type="ECO:0000259" key="2">
    <source>
        <dbReference type="PROSITE" id="PS50943"/>
    </source>
</evidence>
<dbReference type="PROSITE" id="PS50943">
    <property type="entry name" value="HTH_CROC1"/>
    <property type="match status" value="1"/>
</dbReference>
<dbReference type="InterPro" id="IPR010982">
    <property type="entry name" value="Lambda_DNA-bd_dom_sf"/>
</dbReference>
<dbReference type="AlphaFoldDB" id="A0A1C6H1N8"/>
<dbReference type="SMART" id="SM00530">
    <property type="entry name" value="HTH_XRE"/>
    <property type="match status" value="1"/>
</dbReference>
<dbReference type="GO" id="GO:0003700">
    <property type="term" value="F:DNA-binding transcription factor activity"/>
    <property type="evidence" value="ECO:0007669"/>
    <property type="project" value="TreeGrafter"/>
</dbReference>
<dbReference type="InterPro" id="IPR001387">
    <property type="entry name" value="Cro/C1-type_HTH"/>
</dbReference>
<name>A0A1C6H1N8_9FIRM</name>
<dbReference type="GO" id="GO:0005829">
    <property type="term" value="C:cytosol"/>
    <property type="evidence" value="ECO:0007669"/>
    <property type="project" value="TreeGrafter"/>
</dbReference>
<sequence>MNKPLNLSSIGKQIRKYRVQKGWRQDDLAEKADLSHNYISLIERGVKLPALDTFIRIANALEVTADMLLADVLEEHHVKNLVLYDEFETLPDHVKSQIFEVVTALIEHAQKNS</sequence>
<dbReference type="PANTHER" id="PTHR46797">
    <property type="entry name" value="HTH-TYPE TRANSCRIPTIONAL REGULATOR"/>
    <property type="match status" value="1"/>
</dbReference>
<evidence type="ECO:0000313" key="3">
    <source>
        <dbReference type="EMBL" id="SCJ51378.1"/>
    </source>
</evidence>
<dbReference type="Gene3D" id="1.10.260.40">
    <property type="entry name" value="lambda repressor-like DNA-binding domains"/>
    <property type="match status" value="1"/>
</dbReference>
<gene>
    <name evidence="3" type="primary">immR_2</name>
    <name evidence="3" type="ORF">SAMEA3545359_00636</name>
</gene>
<dbReference type="Pfam" id="PF01381">
    <property type="entry name" value="HTH_3"/>
    <property type="match status" value="1"/>
</dbReference>
<dbReference type="SUPFAM" id="SSF47413">
    <property type="entry name" value="lambda repressor-like DNA-binding domains"/>
    <property type="match status" value="1"/>
</dbReference>
<keyword evidence="1" id="KW-0238">DNA-binding</keyword>
<dbReference type="CDD" id="cd00093">
    <property type="entry name" value="HTH_XRE"/>
    <property type="match status" value="1"/>
</dbReference>
<dbReference type="InterPro" id="IPR050807">
    <property type="entry name" value="TransReg_Diox_bact_type"/>
</dbReference>
<accession>A0A1C6H1N8</accession>
<organism evidence="3">
    <name type="scientific">uncultured Anaerotruncus sp</name>
    <dbReference type="NCBI Taxonomy" id="905011"/>
    <lineage>
        <taxon>Bacteria</taxon>
        <taxon>Bacillati</taxon>
        <taxon>Bacillota</taxon>
        <taxon>Clostridia</taxon>
        <taxon>Eubacteriales</taxon>
        <taxon>Oscillospiraceae</taxon>
        <taxon>Anaerotruncus</taxon>
        <taxon>environmental samples</taxon>
    </lineage>
</organism>
<proteinExistence type="predicted"/>
<protein>
    <submittedName>
        <fullName evidence="3">HTH-type transcriptional regulator immR</fullName>
    </submittedName>
</protein>
<dbReference type="GO" id="GO:0003677">
    <property type="term" value="F:DNA binding"/>
    <property type="evidence" value="ECO:0007669"/>
    <property type="project" value="UniProtKB-KW"/>
</dbReference>
<evidence type="ECO:0000256" key="1">
    <source>
        <dbReference type="ARBA" id="ARBA00023125"/>
    </source>
</evidence>